<dbReference type="OrthoDB" id="10042731at2759"/>
<keyword evidence="3 6" id="KW-1133">Transmembrane helix</keyword>
<evidence type="ECO:0000313" key="8">
    <source>
        <dbReference type="EMBL" id="KAJ7362044.1"/>
    </source>
</evidence>
<evidence type="ECO:0000259" key="7">
    <source>
        <dbReference type="PROSITE" id="PS50262"/>
    </source>
</evidence>
<feature type="transmembrane region" description="Helical" evidence="6">
    <location>
        <begin position="89"/>
        <end position="115"/>
    </location>
</feature>
<comment type="similarity">
    <text evidence="5">Belongs to the G-protein coupled receptor 1 family.</text>
</comment>
<accession>A0A9W9YT43</accession>
<feature type="transmembrane region" description="Helical" evidence="6">
    <location>
        <begin position="6"/>
        <end position="27"/>
    </location>
</feature>
<keyword evidence="5" id="KW-0297">G-protein coupled receptor</keyword>
<dbReference type="Pfam" id="PF00001">
    <property type="entry name" value="7tm_1"/>
    <property type="match status" value="1"/>
</dbReference>
<dbReference type="PRINTS" id="PR00237">
    <property type="entry name" value="GPCRRHODOPSN"/>
</dbReference>
<feature type="transmembrane region" description="Helical" evidence="6">
    <location>
        <begin position="39"/>
        <end position="59"/>
    </location>
</feature>
<dbReference type="PROSITE" id="PS00237">
    <property type="entry name" value="G_PROTEIN_RECEP_F1_1"/>
    <property type="match status" value="1"/>
</dbReference>
<evidence type="ECO:0000256" key="3">
    <source>
        <dbReference type="ARBA" id="ARBA00022989"/>
    </source>
</evidence>
<evidence type="ECO:0000256" key="2">
    <source>
        <dbReference type="ARBA" id="ARBA00022692"/>
    </source>
</evidence>
<evidence type="ECO:0000256" key="1">
    <source>
        <dbReference type="ARBA" id="ARBA00004370"/>
    </source>
</evidence>
<dbReference type="Gene3D" id="1.20.1070.10">
    <property type="entry name" value="Rhodopsin 7-helix transmembrane proteins"/>
    <property type="match status" value="1"/>
</dbReference>
<dbReference type="Proteomes" id="UP001163046">
    <property type="component" value="Unassembled WGS sequence"/>
</dbReference>
<keyword evidence="4 6" id="KW-0472">Membrane</keyword>
<proteinExistence type="inferred from homology"/>
<name>A0A9W9YT43_9CNID</name>
<protein>
    <recommendedName>
        <fullName evidence="7">G-protein coupled receptors family 1 profile domain-containing protein</fullName>
    </recommendedName>
</protein>
<evidence type="ECO:0000313" key="9">
    <source>
        <dbReference type="Proteomes" id="UP001163046"/>
    </source>
</evidence>
<evidence type="ECO:0000256" key="5">
    <source>
        <dbReference type="RuleBase" id="RU000688"/>
    </source>
</evidence>
<sequence>MAWVGGAVSILCLVYIAVERYFAIIHPLRQRGRFTRRRLKIFIVAGWIVAILINIPDLIRAKYYQPDSHLCVNDGNITYGYIATKVNSLVWMVLAGIVPLSIMVYLYSIVVHRLWFKPVENLEASQKAALRYRKGVTITLIAVSVIFAISWIPNMTAYVMEYWGEVEITWFDKTATVLLTFNSCVNPVLYSMRMKRFREHLRDMLLCKESQIIRVEVAVLSPGEAAVCVRPTAGHATDKSEESAHNMHQSPVLQHSQEMVTTKLAFNVTKSRRESVVKANIGIIEGSSTAITENKEVIANVEVPRVVYWKI</sequence>
<keyword evidence="5" id="KW-0807">Transducer</keyword>
<keyword evidence="9" id="KW-1185">Reference proteome</keyword>
<dbReference type="InterPro" id="IPR017452">
    <property type="entry name" value="GPCR_Rhodpsn_7TM"/>
</dbReference>
<organism evidence="8 9">
    <name type="scientific">Desmophyllum pertusum</name>
    <dbReference type="NCBI Taxonomy" id="174260"/>
    <lineage>
        <taxon>Eukaryota</taxon>
        <taxon>Metazoa</taxon>
        <taxon>Cnidaria</taxon>
        <taxon>Anthozoa</taxon>
        <taxon>Hexacorallia</taxon>
        <taxon>Scleractinia</taxon>
        <taxon>Caryophylliina</taxon>
        <taxon>Caryophylliidae</taxon>
        <taxon>Desmophyllum</taxon>
    </lineage>
</organism>
<feature type="transmembrane region" description="Helical" evidence="6">
    <location>
        <begin position="174"/>
        <end position="192"/>
    </location>
</feature>
<dbReference type="EMBL" id="MU827307">
    <property type="protein sequence ID" value="KAJ7362044.1"/>
    <property type="molecule type" value="Genomic_DNA"/>
</dbReference>
<dbReference type="PANTHER" id="PTHR45698:SF1">
    <property type="entry name" value="TRACE AMINE-ASSOCIATED RECEPTOR 13C-LIKE"/>
    <property type="match status" value="1"/>
</dbReference>
<dbReference type="SUPFAM" id="SSF81321">
    <property type="entry name" value="Family A G protein-coupled receptor-like"/>
    <property type="match status" value="1"/>
</dbReference>
<dbReference type="GO" id="GO:0004930">
    <property type="term" value="F:G protein-coupled receptor activity"/>
    <property type="evidence" value="ECO:0007669"/>
    <property type="project" value="UniProtKB-KW"/>
</dbReference>
<feature type="domain" description="G-protein coupled receptors family 1 profile" evidence="7">
    <location>
        <begin position="1"/>
        <end position="190"/>
    </location>
</feature>
<dbReference type="PANTHER" id="PTHR45698">
    <property type="entry name" value="TRACE AMINE-ASSOCIATED RECEPTOR 19N-RELATED"/>
    <property type="match status" value="1"/>
</dbReference>
<dbReference type="PROSITE" id="PS50262">
    <property type="entry name" value="G_PROTEIN_RECEP_F1_2"/>
    <property type="match status" value="1"/>
</dbReference>
<comment type="caution">
    <text evidence="8">The sequence shown here is derived from an EMBL/GenBank/DDBJ whole genome shotgun (WGS) entry which is preliminary data.</text>
</comment>
<evidence type="ECO:0000256" key="6">
    <source>
        <dbReference type="SAM" id="Phobius"/>
    </source>
</evidence>
<dbReference type="AlphaFoldDB" id="A0A9W9YT43"/>
<reference evidence="8" key="1">
    <citation type="submission" date="2023-01" db="EMBL/GenBank/DDBJ databases">
        <title>Genome assembly of the deep-sea coral Lophelia pertusa.</title>
        <authorList>
            <person name="Herrera S."/>
            <person name="Cordes E."/>
        </authorList>
    </citation>
    <scope>NUCLEOTIDE SEQUENCE</scope>
    <source>
        <strain evidence="8">USNM1676648</strain>
        <tissue evidence="8">Polyp</tissue>
    </source>
</reference>
<keyword evidence="2 5" id="KW-0812">Transmembrane</keyword>
<dbReference type="GO" id="GO:0016020">
    <property type="term" value="C:membrane"/>
    <property type="evidence" value="ECO:0007669"/>
    <property type="project" value="UniProtKB-SubCell"/>
</dbReference>
<keyword evidence="5" id="KW-0675">Receptor</keyword>
<dbReference type="InterPro" id="IPR000276">
    <property type="entry name" value="GPCR_Rhodpsn"/>
</dbReference>
<evidence type="ECO:0000256" key="4">
    <source>
        <dbReference type="ARBA" id="ARBA00023136"/>
    </source>
</evidence>
<gene>
    <name evidence="8" type="ORF">OS493_013132</name>
</gene>
<dbReference type="CDD" id="cd00637">
    <property type="entry name" value="7tm_classA_rhodopsin-like"/>
    <property type="match status" value="1"/>
</dbReference>
<feature type="transmembrane region" description="Helical" evidence="6">
    <location>
        <begin position="136"/>
        <end position="154"/>
    </location>
</feature>
<comment type="subcellular location">
    <subcellularLocation>
        <location evidence="1">Membrane</location>
    </subcellularLocation>
</comment>